<feature type="transmembrane region" description="Helical" evidence="7">
    <location>
        <begin position="329"/>
        <end position="351"/>
    </location>
</feature>
<sequence length="483" mass="54741">MSELTLKEKTATGFFWGGISNLVQQVIGMSFGIVIARILSPDDYGLLAMLTIFTAMANTIMDSGFSIALINQQNTENKDYNAVFWFNIFMALGMYIILFFSAPWIAQFYNQPILIPLSRVLFLTFIFSATGIVHNALLVKKIMAKQRGIIDMAAVFGSGIIGLILALNGLAFWSLVIQQLVQVLVAILLRWYFSPWRPTLDLNLAPLKGMYRFSFTMLLTDFVSQFTHNMLSVVLGHNYGQEQTGYYIQGHKWSSLGYTVFSNMLVGVAQPVLLEAKCDNDERQKKVFRKMLRFGTFLITPIMLGFAFIGRDFIIIFLGEKWLNSLPFLQLFCFFAGVSHLSILCMQLLITRRRTKEITLIIFTTSVITIFSMLLLSSHGIFFLSISYVIVQLISLVGWFFSVRRCINITGLTIVKDVAPYLIATFIVLLLTYILTYRIECVGVRFILRIVVALSLYLAVMRYGNSVVYSESIGFLLKLKHNG</sequence>
<dbReference type="Proteomes" id="UP000034980">
    <property type="component" value="Unassembled WGS sequence"/>
</dbReference>
<evidence type="ECO:0000256" key="3">
    <source>
        <dbReference type="ARBA" id="ARBA00022475"/>
    </source>
</evidence>
<dbReference type="PANTHER" id="PTHR30250:SF10">
    <property type="entry name" value="LIPOPOLYSACCHARIDE BIOSYNTHESIS PROTEIN WZXC"/>
    <property type="match status" value="1"/>
</dbReference>
<feature type="transmembrane region" description="Helical" evidence="7">
    <location>
        <begin position="358"/>
        <end position="376"/>
    </location>
</feature>
<evidence type="ECO:0000313" key="8">
    <source>
        <dbReference type="EMBL" id="ETK12169.1"/>
    </source>
</evidence>
<evidence type="ECO:0000256" key="1">
    <source>
        <dbReference type="ARBA" id="ARBA00004651"/>
    </source>
</evidence>
<proteinExistence type="inferred from homology"/>
<comment type="caution">
    <text evidence="8">The sequence shown here is derived from an EMBL/GenBank/DDBJ whole genome shotgun (WGS) entry which is preliminary data.</text>
</comment>
<gene>
    <name evidence="8" type="ORF">T235_11370</name>
</gene>
<evidence type="ECO:0000313" key="9">
    <source>
        <dbReference type="Proteomes" id="UP000034980"/>
    </source>
</evidence>
<dbReference type="Pfam" id="PF13440">
    <property type="entry name" value="Polysacc_synt_3"/>
    <property type="match status" value="1"/>
</dbReference>
<dbReference type="PATRIC" id="fig|1411915.3.peg.1182"/>
<feature type="transmembrane region" description="Helical" evidence="7">
    <location>
        <begin position="173"/>
        <end position="193"/>
    </location>
</feature>
<accession>W2CY99</accession>
<evidence type="ECO:0000256" key="5">
    <source>
        <dbReference type="ARBA" id="ARBA00022989"/>
    </source>
</evidence>
<organism evidence="8 9">
    <name type="scientific">Tannerella sp. oral taxon BU063 isolate Cell 8/11</name>
    <dbReference type="NCBI Taxonomy" id="1411915"/>
    <lineage>
        <taxon>Bacteria</taxon>
        <taxon>Pseudomonadati</taxon>
        <taxon>Bacteroidota</taxon>
        <taxon>Bacteroidia</taxon>
        <taxon>Bacteroidales</taxon>
        <taxon>Tannerellaceae</taxon>
        <taxon>Tannerella</taxon>
    </lineage>
</organism>
<dbReference type="GO" id="GO:0005886">
    <property type="term" value="C:plasma membrane"/>
    <property type="evidence" value="ECO:0007669"/>
    <property type="project" value="UniProtKB-SubCell"/>
</dbReference>
<protein>
    <submittedName>
        <fullName evidence="8">Lipopolysaccharide biosynthesis protein</fullName>
    </submittedName>
</protein>
<feature type="transmembrane region" description="Helical" evidence="7">
    <location>
        <begin position="414"/>
        <end position="436"/>
    </location>
</feature>
<name>W2CY99_9BACT</name>
<feature type="transmembrane region" description="Helical" evidence="7">
    <location>
        <begin position="117"/>
        <end position="137"/>
    </location>
</feature>
<dbReference type="AlphaFoldDB" id="W2CY99"/>
<keyword evidence="4 7" id="KW-0812">Transmembrane</keyword>
<dbReference type="InterPro" id="IPR050833">
    <property type="entry name" value="Poly_Biosynth_Transport"/>
</dbReference>
<reference evidence="8 9" key="1">
    <citation type="submission" date="2013-11" db="EMBL/GenBank/DDBJ databases">
        <title>Single cell genomics of uncultured Tannerella BU063 (oral taxon 286).</title>
        <authorList>
            <person name="Beall C.J."/>
            <person name="Campbell A.G."/>
            <person name="Griffen A.L."/>
            <person name="Podar M."/>
            <person name="Leys E.J."/>
        </authorList>
    </citation>
    <scope>NUCLEOTIDE SEQUENCE [LARGE SCALE GENOMIC DNA]</scope>
    <source>
        <strain evidence="8">Cell 8/11</strain>
    </source>
</reference>
<feature type="transmembrane region" description="Helical" evidence="7">
    <location>
        <begin position="149"/>
        <end position="167"/>
    </location>
</feature>
<evidence type="ECO:0000256" key="7">
    <source>
        <dbReference type="SAM" id="Phobius"/>
    </source>
</evidence>
<dbReference type="PANTHER" id="PTHR30250">
    <property type="entry name" value="PST FAMILY PREDICTED COLANIC ACID TRANSPORTER"/>
    <property type="match status" value="1"/>
</dbReference>
<feature type="transmembrane region" description="Helical" evidence="7">
    <location>
        <begin position="382"/>
        <end position="402"/>
    </location>
</feature>
<feature type="transmembrane region" description="Helical" evidence="7">
    <location>
        <begin position="12"/>
        <end position="38"/>
    </location>
</feature>
<comment type="subcellular location">
    <subcellularLocation>
        <location evidence="1">Cell membrane</location>
        <topology evidence="1">Multi-pass membrane protein</topology>
    </subcellularLocation>
</comment>
<dbReference type="CDD" id="cd13127">
    <property type="entry name" value="MATE_tuaB_like"/>
    <property type="match status" value="1"/>
</dbReference>
<feature type="transmembrane region" description="Helical" evidence="7">
    <location>
        <begin position="82"/>
        <end position="105"/>
    </location>
</feature>
<keyword evidence="5 7" id="KW-1133">Transmembrane helix</keyword>
<comment type="similarity">
    <text evidence="2">Belongs to the polysaccharide synthase family.</text>
</comment>
<keyword evidence="3" id="KW-1003">Cell membrane</keyword>
<evidence type="ECO:0000256" key="2">
    <source>
        <dbReference type="ARBA" id="ARBA00007430"/>
    </source>
</evidence>
<feature type="transmembrane region" description="Helical" evidence="7">
    <location>
        <begin position="294"/>
        <end position="317"/>
    </location>
</feature>
<dbReference type="EMBL" id="AYYF01001355">
    <property type="protein sequence ID" value="ETK12169.1"/>
    <property type="molecule type" value="Genomic_DNA"/>
</dbReference>
<keyword evidence="6 7" id="KW-0472">Membrane</keyword>
<feature type="transmembrane region" description="Helical" evidence="7">
    <location>
        <begin position="44"/>
        <end position="70"/>
    </location>
</feature>
<feature type="transmembrane region" description="Helical" evidence="7">
    <location>
        <begin position="442"/>
        <end position="460"/>
    </location>
</feature>
<evidence type="ECO:0000256" key="4">
    <source>
        <dbReference type="ARBA" id="ARBA00022692"/>
    </source>
</evidence>
<evidence type="ECO:0000256" key="6">
    <source>
        <dbReference type="ARBA" id="ARBA00023136"/>
    </source>
</evidence>